<comment type="caution">
    <text evidence="1">The sequence shown here is derived from an EMBL/GenBank/DDBJ whole genome shotgun (WGS) entry which is preliminary data.</text>
</comment>
<reference evidence="1" key="1">
    <citation type="journal article" date="2014" name="Int. J. Syst. Evol. Microbiol.">
        <title>Complete genome sequence of Corynebacterium casei LMG S-19264T (=DSM 44701T), isolated from a smear-ripened cheese.</title>
        <authorList>
            <consortium name="US DOE Joint Genome Institute (JGI-PGF)"/>
            <person name="Walter F."/>
            <person name="Albersmeier A."/>
            <person name="Kalinowski J."/>
            <person name="Ruckert C."/>
        </authorList>
    </citation>
    <scope>NUCLEOTIDE SEQUENCE</scope>
    <source>
        <strain evidence="1">KCTC 12988</strain>
    </source>
</reference>
<dbReference type="AlphaFoldDB" id="A0A918TZJ3"/>
<organism evidence="1 2">
    <name type="scientific">Roseibacillus persicicus</name>
    <dbReference type="NCBI Taxonomy" id="454148"/>
    <lineage>
        <taxon>Bacteria</taxon>
        <taxon>Pseudomonadati</taxon>
        <taxon>Verrucomicrobiota</taxon>
        <taxon>Verrucomicrobiia</taxon>
        <taxon>Verrucomicrobiales</taxon>
        <taxon>Verrucomicrobiaceae</taxon>
        <taxon>Roseibacillus</taxon>
    </lineage>
</organism>
<reference evidence="1" key="2">
    <citation type="submission" date="2020-09" db="EMBL/GenBank/DDBJ databases">
        <authorList>
            <person name="Sun Q."/>
            <person name="Kim S."/>
        </authorList>
    </citation>
    <scope>NUCLEOTIDE SEQUENCE</scope>
    <source>
        <strain evidence="1">KCTC 12988</strain>
    </source>
</reference>
<name>A0A918TZJ3_9BACT</name>
<protein>
    <submittedName>
        <fullName evidence="1">Uncharacterized protein</fullName>
    </submittedName>
</protein>
<evidence type="ECO:0000313" key="2">
    <source>
        <dbReference type="Proteomes" id="UP000644507"/>
    </source>
</evidence>
<evidence type="ECO:0000313" key="1">
    <source>
        <dbReference type="EMBL" id="GHC66895.1"/>
    </source>
</evidence>
<gene>
    <name evidence="1" type="ORF">GCM10007100_38580</name>
</gene>
<dbReference type="EMBL" id="BMXI01000022">
    <property type="protein sequence ID" value="GHC66895.1"/>
    <property type="molecule type" value="Genomic_DNA"/>
</dbReference>
<proteinExistence type="predicted"/>
<accession>A0A918TZJ3</accession>
<sequence length="1157" mass="127537">MILLSLIAVGLLSLSSITIRDSQAGQAEALAKSNARLALALAIGDLQKHLGSDRSATAQSSLINAQSTEPNLVGAWETYHWDPEQGGSPDYTQKKQNFRKWLVSAPMSKAENLDFPSAPLDAPIRLSSPTPSVSGSAPLRASLVPINDSEGVLTGGYAYTVVDNSMRVPINIEEQEPENIGELIAHRSAPARSRVETLVTELDPDSRGDLHKINTLETLGLIMDESTFEENKEHLTAHSLTLLTNPIDGGFKKDLTTAFEDDGNGIDFKQTFGSDSLYYQPNDGAPTWAYLKDHYQHYRSFSDVAGGTPKYTFSRNELRGSARGTDPSPEEETLLPVIAKMQIIFSLVAHEALNVDNRRQTLDTKAIPRGYRNYGCPNLVYDPVITLYNPYDVALQLDQLRIRVWDPPVAFGFKKNEVYLRSEHNDGDYHGIARFQIANQSDPDARKWFTFVLREMRGRNPGNPLTLEPGEVKVFSPWVENNWSWQLETSGGYSPRAFFDWNAGRELGNKDNRTNNQMGVETVPGWDVRAGLQTDHLAISGKRPPGTIYPWERGTGFDGAGWLAIHLNDTFGVTAKAQRTITERNSPDFQVDLLAGRDPTAERDVLRSYKFRFGDVSSEISTDDSTDEIERTFRVRDLMQRDTDRSAGGKSPFATLTMTAKTTSDSSDYSKPWVYSHPVVSGADQDTTRVGNALDTYDLRFEEVQDFNTLPGVELNPTTNQSFYGASSSSHGGSTHVPMFKVPVVPASSLGSLLHSNLDPSSTLPRVPRPLGSSWAHPLLPSNGISTQLSGTNLDQNTHGSGILLDHSYLINDALWDRTFFSTAASFDSPLLDPLNRANLLEDFFQGNTRLLNPRLTPISSKEYASTDLAEELDQLSESEFMNRIGGTMAIRGGFNINTDSKAAWQAVLTSLRDQEVAAWGGNTFGSSGRTSFPRHGFSLVDDQGSNEGITPIGIAEWAGYRSLDDDDIDTLATNIVNQLRLRGDEDQAPNMTVAEFVNRRITREGDLHSLKGILESAIEASGFNQGALDDYSKSISEASTPPTMIRGVAHGQAYNGETAEGAPPMLSQSDLLAPLAAIMTTRGDTFRIRAYGEARNGKNAPIARAWCEAVIQRTPDYLDPSDQPHLREDELQSETNVKFGRRFIVTSFRWLSSEEV</sequence>
<keyword evidence="2" id="KW-1185">Reference proteome</keyword>
<dbReference type="Proteomes" id="UP000644507">
    <property type="component" value="Unassembled WGS sequence"/>
</dbReference>